<evidence type="ECO:0000256" key="4">
    <source>
        <dbReference type="ARBA" id="ARBA00022777"/>
    </source>
</evidence>
<organism evidence="10">
    <name type="scientific">Octopus bimaculoides</name>
    <name type="common">California two-spotted octopus</name>
    <dbReference type="NCBI Taxonomy" id="37653"/>
    <lineage>
        <taxon>Eukaryota</taxon>
        <taxon>Metazoa</taxon>
        <taxon>Spiralia</taxon>
        <taxon>Lophotrochozoa</taxon>
        <taxon>Mollusca</taxon>
        <taxon>Cephalopoda</taxon>
        <taxon>Coleoidea</taxon>
        <taxon>Octopodiformes</taxon>
        <taxon>Octopoda</taxon>
        <taxon>Incirrata</taxon>
        <taxon>Octopodidae</taxon>
        <taxon>Octopus</taxon>
    </lineage>
</organism>
<dbReference type="InterPro" id="IPR014746">
    <property type="entry name" value="Gln_synth/guanido_kin_cat_dom"/>
</dbReference>
<dbReference type="Pfam" id="PF00217">
    <property type="entry name" value="ATP-gua_Ptrans"/>
    <property type="match status" value="1"/>
</dbReference>
<dbReference type="PANTHER" id="PTHR11547:SF38">
    <property type="entry name" value="ARGININE KINASE 1-RELATED"/>
    <property type="match status" value="1"/>
</dbReference>
<dbReference type="InterPro" id="IPR022414">
    <property type="entry name" value="ATP-guanido_PTrfase_cat"/>
</dbReference>
<feature type="binding site" evidence="7">
    <location>
        <begin position="115"/>
        <end position="119"/>
    </location>
    <ligand>
        <name>ATP</name>
        <dbReference type="ChEBI" id="CHEBI:30616"/>
    </ligand>
</feature>
<evidence type="ECO:0000256" key="1">
    <source>
        <dbReference type="ARBA" id="ARBA00006798"/>
    </source>
</evidence>
<dbReference type="PROSITE" id="PS51509">
    <property type="entry name" value="PHOSPHAGEN_KINASE_N"/>
    <property type="match status" value="1"/>
</dbReference>
<dbReference type="InterPro" id="IPR036802">
    <property type="entry name" value="ATP-guanido_PTrfase_N_sf"/>
</dbReference>
<feature type="binding site" evidence="7">
    <location>
        <begin position="272"/>
        <end position="276"/>
    </location>
    <ligand>
        <name>ATP</name>
        <dbReference type="ChEBI" id="CHEBI:30616"/>
    </ligand>
</feature>
<reference evidence="10" key="1">
    <citation type="submission" date="2015-07" db="EMBL/GenBank/DDBJ databases">
        <title>MeaNS - Measles Nucleotide Surveillance Program.</title>
        <authorList>
            <person name="Tran T."/>
            <person name="Druce J."/>
        </authorList>
    </citation>
    <scope>NUCLEOTIDE SEQUENCE</scope>
    <source>
        <strain evidence="10">UCB-OBI-ISO-001</strain>
        <tissue evidence="10">Gonad</tissue>
    </source>
</reference>
<dbReference type="SUPFAM" id="SSF55931">
    <property type="entry name" value="Glutamine synthetase/guanido kinase"/>
    <property type="match status" value="1"/>
</dbReference>
<feature type="domain" description="Phosphagen kinase N-terminal" evidence="8">
    <location>
        <begin position="2"/>
        <end position="84"/>
    </location>
</feature>
<dbReference type="STRING" id="37653.A0A0L8GEN4"/>
<dbReference type="GO" id="GO:0005524">
    <property type="term" value="F:ATP binding"/>
    <property type="evidence" value="ECO:0007669"/>
    <property type="project" value="UniProtKB-UniRule"/>
</dbReference>
<evidence type="ECO:0000259" key="9">
    <source>
        <dbReference type="PROSITE" id="PS51510"/>
    </source>
</evidence>
<sequence>MSELNHLWKKLSCSQSSSLLKVHLNTEKLENLKSKRTKFGGTINDCIRVGCKYPNISIGIYACDQHAYTTFAEIFDPIIKAYHNMTAFTHPSADYGDPNLLNLFALESTKDKVISSNINVSRNFDGYRYHPILTKGDRLDIEKLAVEALTNLEGDLMGRYFSYVGISPEDRKNLINENIYFDNSNRLKKAAGCYDDWPAGRGVYYNLDKNLVCWVNEEDHLRIFCSEKGPRLADAYKKLVRMLQSLEKKVMFAQGTSGYLNFCCSNLGIAMTISLIVKLPRPDLKPDSLEICKKYCLECKPIQNMSSYWICEIVNKRVIGTTEYETVNSVAMGTVRILNIEDDNK</sequence>
<dbReference type="OrthoDB" id="430219at2759"/>
<evidence type="ECO:0000313" key="10">
    <source>
        <dbReference type="EMBL" id="KOF75309.1"/>
    </source>
</evidence>
<dbReference type="InterPro" id="IPR022413">
    <property type="entry name" value="ATP-guanido_PTrfase_N"/>
</dbReference>
<dbReference type="KEGG" id="obi:106877413"/>
<evidence type="ECO:0000259" key="8">
    <source>
        <dbReference type="PROSITE" id="PS51509"/>
    </source>
</evidence>
<dbReference type="FunFam" id="1.10.135.10:FF:000003">
    <property type="entry name" value="Three-domain arginine kinase"/>
    <property type="match status" value="1"/>
</dbReference>
<evidence type="ECO:0000256" key="7">
    <source>
        <dbReference type="PROSITE-ProRule" id="PRU00843"/>
    </source>
</evidence>
<dbReference type="GO" id="GO:0046314">
    <property type="term" value="P:phosphocreatine biosynthetic process"/>
    <property type="evidence" value="ECO:0007669"/>
    <property type="project" value="InterPro"/>
</dbReference>
<dbReference type="GO" id="GO:0004111">
    <property type="term" value="F:creatine kinase activity"/>
    <property type="evidence" value="ECO:0007669"/>
    <property type="project" value="InterPro"/>
</dbReference>
<dbReference type="InterPro" id="IPR000749">
    <property type="entry name" value="ATP-guanido_PTrfase"/>
</dbReference>
<keyword evidence="4 7" id="KW-0418">Kinase</keyword>
<dbReference type="PANTHER" id="PTHR11547">
    <property type="entry name" value="ARGININE OR CREATINE KINASE"/>
    <property type="match status" value="1"/>
</dbReference>
<feature type="binding site" evidence="7">
    <location>
        <begin position="300"/>
        <end position="305"/>
    </location>
    <ligand>
        <name>ATP</name>
        <dbReference type="ChEBI" id="CHEBI:30616"/>
    </ligand>
</feature>
<keyword evidence="3 7" id="KW-0547">Nucleotide-binding</keyword>
<proteinExistence type="inferred from homology"/>
<dbReference type="Pfam" id="PF02807">
    <property type="entry name" value="ATP-gua_PtransN"/>
    <property type="match status" value="1"/>
</dbReference>
<name>A0A0L8GEN4_OCTBM</name>
<feature type="binding site" evidence="7">
    <location>
        <position position="222"/>
    </location>
    <ligand>
        <name>ATP</name>
        <dbReference type="ChEBI" id="CHEBI:30616"/>
    </ligand>
</feature>
<evidence type="ECO:0000256" key="5">
    <source>
        <dbReference type="ARBA" id="ARBA00022840"/>
    </source>
</evidence>
<gene>
    <name evidence="10" type="ORF">OCBIM_22034963mg</name>
</gene>
<dbReference type="AlphaFoldDB" id="A0A0L8GEN4"/>
<evidence type="ECO:0000256" key="2">
    <source>
        <dbReference type="ARBA" id="ARBA00022679"/>
    </source>
</evidence>
<evidence type="ECO:0000256" key="3">
    <source>
        <dbReference type="ARBA" id="ARBA00022741"/>
    </source>
</evidence>
<protein>
    <recommendedName>
        <fullName evidence="11">Arginine kinase</fullName>
    </recommendedName>
</protein>
<dbReference type="SUPFAM" id="SSF48034">
    <property type="entry name" value="Guanido kinase N-terminal domain"/>
    <property type="match status" value="1"/>
</dbReference>
<accession>A0A0L8GEN4</accession>
<keyword evidence="2 7" id="KW-0808">Transferase</keyword>
<evidence type="ECO:0008006" key="11">
    <source>
        <dbReference type="Google" id="ProtNLM"/>
    </source>
</evidence>
<keyword evidence="5 7" id="KW-0067">ATP-binding</keyword>
<dbReference type="OMA" id="KHGMFDE"/>
<comment type="similarity">
    <text evidence="1 6">Belongs to the ATP:guanido phosphotransferase family.</text>
</comment>
<dbReference type="GO" id="GO:0005615">
    <property type="term" value="C:extracellular space"/>
    <property type="evidence" value="ECO:0007669"/>
    <property type="project" value="TreeGrafter"/>
</dbReference>
<dbReference type="PROSITE" id="PS51510">
    <property type="entry name" value="PHOSPHAGEN_KINASE_C"/>
    <property type="match status" value="1"/>
</dbReference>
<feature type="domain" description="Phosphagen kinase C-terminal" evidence="9">
    <location>
        <begin position="112"/>
        <end position="344"/>
    </location>
</feature>
<dbReference type="EMBL" id="KQ422230">
    <property type="protein sequence ID" value="KOF75309.1"/>
    <property type="molecule type" value="Genomic_DNA"/>
</dbReference>
<dbReference type="Gene3D" id="3.30.590.10">
    <property type="entry name" value="Glutamine synthetase/guanido kinase, catalytic domain"/>
    <property type="match status" value="1"/>
</dbReference>
<evidence type="ECO:0000256" key="6">
    <source>
        <dbReference type="PROSITE-ProRule" id="PRU00842"/>
    </source>
</evidence>
<dbReference type="Gene3D" id="1.10.135.10">
    <property type="entry name" value="ATP:guanido phosphotransferase, N-terminal domain"/>
    <property type="match status" value="1"/>
</dbReference>
<comment type="caution">
    <text evidence="7">Lacks conserved residue(s) required for the propagation of feature annotation.</text>
</comment>